<dbReference type="Proteomes" id="UP001060215">
    <property type="component" value="Chromosome 6"/>
</dbReference>
<proteinExistence type="predicted"/>
<evidence type="ECO:0000313" key="1">
    <source>
        <dbReference type="EMBL" id="KAI8022305.1"/>
    </source>
</evidence>
<sequence length="437" mass="50094">MGFKRPFDEEEFQEFPLKHARQVDCGNKLTSLMEIYPCHEPTQKAYILGEGESIVYKFQSGDGIEYENRNVVSDLDDKEFETSARLSWVTSSNSGEYPESGTAICSSLLPEYLESHSPIRSKVQFKDTYSSLLNGSPRKQIPVGPNHQAELPLWEPQAMQKYSLGSDHIGDSFGAKLMANCIIPMPDPELSVYSSVKFGEGRQDCLCPDQGSVRCVRQHVKEAWERLRETIGHEKFVKLGFYDMGEEVSRKWTEEEEQIFHEVVYSTPGLRGKNFWEDLSVVFLNRRKKEIVSYYFNVFMLRRRAVQNRSRFLDIDSDDDGWHGPLVVQDSAIESLGDGEDEDEDGYEEYSEKCNSDDCEGRVMSDHKEHLPNNDDDGSSDRLNPGFLMEPCDAKLWEARYPMSPFEDFDFVSTGNMIEDIFGPNTETSKLSDEEKH</sequence>
<dbReference type="EMBL" id="CM045763">
    <property type="protein sequence ID" value="KAI8022305.1"/>
    <property type="molecule type" value="Genomic_DNA"/>
</dbReference>
<accession>A0ACC0IBP7</accession>
<name>A0ACC0IBP7_9ERIC</name>
<protein>
    <submittedName>
        <fullName evidence="1">AT-rich interactive domain-containing protein 2</fullName>
    </submittedName>
</protein>
<gene>
    <name evidence="1" type="ORF">LOK49_LG03G00625</name>
</gene>
<comment type="caution">
    <text evidence="1">The sequence shown here is derived from an EMBL/GenBank/DDBJ whole genome shotgun (WGS) entry which is preliminary data.</text>
</comment>
<reference evidence="1 2" key="1">
    <citation type="journal article" date="2022" name="Plant J.">
        <title>Chromosome-level genome of Camellia lanceoleosa provides a valuable resource for understanding genome evolution and self-incompatibility.</title>
        <authorList>
            <person name="Gong W."/>
            <person name="Xiao S."/>
            <person name="Wang L."/>
            <person name="Liao Z."/>
            <person name="Chang Y."/>
            <person name="Mo W."/>
            <person name="Hu G."/>
            <person name="Li W."/>
            <person name="Zhao G."/>
            <person name="Zhu H."/>
            <person name="Hu X."/>
            <person name="Ji K."/>
            <person name="Xiang X."/>
            <person name="Song Q."/>
            <person name="Yuan D."/>
            <person name="Jin S."/>
            <person name="Zhang L."/>
        </authorList>
    </citation>
    <scope>NUCLEOTIDE SEQUENCE [LARGE SCALE GENOMIC DNA]</scope>
    <source>
        <strain evidence="1">SQ_2022a</strain>
    </source>
</reference>
<keyword evidence="2" id="KW-1185">Reference proteome</keyword>
<evidence type="ECO:0000313" key="2">
    <source>
        <dbReference type="Proteomes" id="UP001060215"/>
    </source>
</evidence>
<organism evidence="1 2">
    <name type="scientific">Camellia lanceoleosa</name>
    <dbReference type="NCBI Taxonomy" id="1840588"/>
    <lineage>
        <taxon>Eukaryota</taxon>
        <taxon>Viridiplantae</taxon>
        <taxon>Streptophyta</taxon>
        <taxon>Embryophyta</taxon>
        <taxon>Tracheophyta</taxon>
        <taxon>Spermatophyta</taxon>
        <taxon>Magnoliopsida</taxon>
        <taxon>eudicotyledons</taxon>
        <taxon>Gunneridae</taxon>
        <taxon>Pentapetalae</taxon>
        <taxon>asterids</taxon>
        <taxon>Ericales</taxon>
        <taxon>Theaceae</taxon>
        <taxon>Camellia</taxon>
    </lineage>
</organism>